<sequence length="29" mass="2990">MATAQLIINAIIIATVVRYSDLATISAVG</sequence>
<protein>
    <submittedName>
        <fullName evidence="1">Uncharacterized protein</fullName>
    </submittedName>
</protein>
<name>A0A834W026_9FABA</name>
<keyword evidence="2" id="KW-1185">Reference proteome</keyword>
<dbReference type="EMBL" id="JAAIUW010000013">
    <property type="protein sequence ID" value="KAF7804468.1"/>
    <property type="molecule type" value="Genomic_DNA"/>
</dbReference>
<reference evidence="1" key="1">
    <citation type="submission" date="2020-09" db="EMBL/GenBank/DDBJ databases">
        <title>Genome-Enabled Discovery of Anthraquinone Biosynthesis in Senna tora.</title>
        <authorList>
            <person name="Kang S.-H."/>
            <person name="Pandey R.P."/>
            <person name="Lee C.-M."/>
            <person name="Sim J.-S."/>
            <person name="Jeong J.-T."/>
            <person name="Choi B.-S."/>
            <person name="Jung M."/>
            <person name="Ginzburg D."/>
            <person name="Zhao K."/>
            <person name="Won S.Y."/>
            <person name="Oh T.-J."/>
            <person name="Yu Y."/>
            <person name="Kim N.-H."/>
            <person name="Lee O.R."/>
            <person name="Lee T.-H."/>
            <person name="Bashyal P."/>
            <person name="Kim T.-S."/>
            <person name="Lee W.-H."/>
            <person name="Kawkins C."/>
            <person name="Kim C.-K."/>
            <person name="Kim J.S."/>
            <person name="Ahn B.O."/>
            <person name="Rhee S.Y."/>
            <person name="Sohng J.K."/>
        </authorList>
    </citation>
    <scope>NUCLEOTIDE SEQUENCE</scope>
    <source>
        <tissue evidence="1">Leaf</tissue>
    </source>
</reference>
<proteinExistence type="predicted"/>
<accession>A0A834W026</accession>
<evidence type="ECO:0000313" key="1">
    <source>
        <dbReference type="EMBL" id="KAF7804468.1"/>
    </source>
</evidence>
<comment type="caution">
    <text evidence="1">The sequence shown here is derived from an EMBL/GenBank/DDBJ whole genome shotgun (WGS) entry which is preliminary data.</text>
</comment>
<evidence type="ECO:0000313" key="2">
    <source>
        <dbReference type="Proteomes" id="UP000634136"/>
    </source>
</evidence>
<dbReference type="Proteomes" id="UP000634136">
    <property type="component" value="Unassembled WGS sequence"/>
</dbReference>
<organism evidence="1 2">
    <name type="scientific">Senna tora</name>
    <dbReference type="NCBI Taxonomy" id="362788"/>
    <lineage>
        <taxon>Eukaryota</taxon>
        <taxon>Viridiplantae</taxon>
        <taxon>Streptophyta</taxon>
        <taxon>Embryophyta</taxon>
        <taxon>Tracheophyta</taxon>
        <taxon>Spermatophyta</taxon>
        <taxon>Magnoliopsida</taxon>
        <taxon>eudicotyledons</taxon>
        <taxon>Gunneridae</taxon>
        <taxon>Pentapetalae</taxon>
        <taxon>rosids</taxon>
        <taxon>fabids</taxon>
        <taxon>Fabales</taxon>
        <taxon>Fabaceae</taxon>
        <taxon>Caesalpinioideae</taxon>
        <taxon>Cassia clade</taxon>
        <taxon>Senna</taxon>
    </lineage>
</organism>
<dbReference type="AlphaFoldDB" id="A0A834W026"/>
<gene>
    <name evidence="1" type="ORF">G2W53_043579</name>
</gene>